<evidence type="ECO:0000313" key="2">
    <source>
        <dbReference type="Proteomes" id="UP000652761"/>
    </source>
</evidence>
<protein>
    <submittedName>
        <fullName evidence="1">Uncharacterized protein</fullName>
    </submittedName>
</protein>
<sequence>MIVCSMIYQQVIEAQSPDVDLADVLQLPEVVLDEDSEVVLDSWTASSRALELGEGGVLAYEKALIGWIFVLSALSRHVLIATGSRVAFWFLVAIGETSQQFPPRRTEETGR</sequence>
<comment type="caution">
    <text evidence="1">The sequence shown here is derived from an EMBL/GenBank/DDBJ whole genome shotgun (WGS) entry which is preliminary data.</text>
</comment>
<gene>
    <name evidence="1" type="ORF">Taro_002012</name>
</gene>
<accession>A0A843TKI2</accession>
<dbReference type="Proteomes" id="UP000652761">
    <property type="component" value="Unassembled WGS sequence"/>
</dbReference>
<dbReference type="AlphaFoldDB" id="A0A843TKI2"/>
<name>A0A843TKI2_COLES</name>
<organism evidence="1 2">
    <name type="scientific">Colocasia esculenta</name>
    <name type="common">Wild taro</name>
    <name type="synonym">Arum esculentum</name>
    <dbReference type="NCBI Taxonomy" id="4460"/>
    <lineage>
        <taxon>Eukaryota</taxon>
        <taxon>Viridiplantae</taxon>
        <taxon>Streptophyta</taxon>
        <taxon>Embryophyta</taxon>
        <taxon>Tracheophyta</taxon>
        <taxon>Spermatophyta</taxon>
        <taxon>Magnoliopsida</taxon>
        <taxon>Liliopsida</taxon>
        <taxon>Araceae</taxon>
        <taxon>Aroideae</taxon>
        <taxon>Colocasieae</taxon>
        <taxon>Colocasia</taxon>
    </lineage>
</organism>
<keyword evidence="2" id="KW-1185">Reference proteome</keyword>
<evidence type="ECO:0000313" key="1">
    <source>
        <dbReference type="EMBL" id="MQL69720.1"/>
    </source>
</evidence>
<proteinExistence type="predicted"/>
<reference evidence="1" key="1">
    <citation type="submission" date="2017-07" db="EMBL/GenBank/DDBJ databases">
        <title>Taro Niue Genome Assembly and Annotation.</title>
        <authorList>
            <person name="Atibalentja N."/>
            <person name="Keating K."/>
            <person name="Fields C.J."/>
        </authorList>
    </citation>
    <scope>NUCLEOTIDE SEQUENCE</scope>
    <source>
        <strain evidence="1">Niue_2</strain>
        <tissue evidence="1">Leaf</tissue>
    </source>
</reference>
<dbReference type="EMBL" id="NMUH01000045">
    <property type="protein sequence ID" value="MQL69720.1"/>
    <property type="molecule type" value="Genomic_DNA"/>
</dbReference>